<dbReference type="InterPro" id="IPR013046">
    <property type="entry name" value="GpV/Gp45"/>
</dbReference>
<dbReference type="InterPro" id="IPR014462">
    <property type="entry name" value="Phage_Mu_Gp45"/>
</dbReference>
<protein>
    <submittedName>
        <fullName evidence="2">Phage baseplate assembly protein V</fullName>
    </submittedName>
</protein>
<dbReference type="Pfam" id="PF06890">
    <property type="entry name" value="Phage_Mu_Gp45"/>
    <property type="match status" value="1"/>
</dbReference>
<keyword evidence="3" id="KW-1185">Reference proteome</keyword>
<dbReference type="PIRSF" id="PIRSF012337">
    <property type="entry name" value="gp45"/>
    <property type="match status" value="1"/>
</dbReference>
<gene>
    <name evidence="2" type="ORF">DWV00_08935</name>
</gene>
<dbReference type="InterPro" id="IPR053861">
    <property type="entry name" value="Phage_Mu_Gp45_N"/>
</dbReference>
<comment type="caution">
    <text evidence="2">The sequence shown here is derived from an EMBL/GenBank/DDBJ whole genome shotgun (WGS) entry which is preliminary data.</text>
</comment>
<dbReference type="OrthoDB" id="9802994at2"/>
<proteinExistence type="predicted"/>
<dbReference type="Proteomes" id="UP000256838">
    <property type="component" value="Unassembled WGS sequence"/>
</dbReference>
<name>A0A3D8K3H7_9BURK</name>
<accession>A0A3D8K3H7</accession>
<organism evidence="2 3">
    <name type="scientific">Trinickia dinghuensis</name>
    <dbReference type="NCBI Taxonomy" id="2291023"/>
    <lineage>
        <taxon>Bacteria</taxon>
        <taxon>Pseudomonadati</taxon>
        <taxon>Pseudomonadota</taxon>
        <taxon>Betaproteobacteria</taxon>
        <taxon>Burkholderiales</taxon>
        <taxon>Burkholderiaceae</taxon>
        <taxon>Trinickia</taxon>
    </lineage>
</organism>
<feature type="domain" description="Bacteriophage Mu Gp45 N-terminal" evidence="1">
    <location>
        <begin position="22"/>
        <end position="89"/>
    </location>
</feature>
<dbReference type="NCBIfam" id="TIGR01644">
    <property type="entry name" value="phage_P2_V"/>
    <property type="match status" value="1"/>
</dbReference>
<reference evidence="2 3" key="1">
    <citation type="submission" date="2018-08" db="EMBL/GenBank/DDBJ databases">
        <title>Paraburkholderia sp. DHOM06 isolated from forest soil.</title>
        <authorList>
            <person name="Gao Z.-H."/>
            <person name="Qiu L.-H."/>
        </authorList>
    </citation>
    <scope>NUCLEOTIDE SEQUENCE [LARGE SCALE GENOMIC DNA]</scope>
    <source>
        <strain evidence="2 3">DHOM06</strain>
    </source>
</reference>
<evidence type="ECO:0000313" key="2">
    <source>
        <dbReference type="EMBL" id="RDU99414.1"/>
    </source>
</evidence>
<dbReference type="AlphaFoldDB" id="A0A3D8K3H7"/>
<sequence length="201" mass="21190">MLGSTQATVDRLARRVLLIAGRGRVSAPVNDEGGVQLLQAQINGLETIDNLKRVAEFGFTSVPPQGSDVAIVFVGGDRSSGLVIATNHQGSRPTGLQPGETTIFTADGKQIYLTAGGGIKVLANAQPVEVDNATIVTINASAEMVMNTPLLKVSGDIIDNYETNTDNMAGMRTKYNSHKHNVENVQGGESTIESDIPTVTE</sequence>
<dbReference type="EMBL" id="QRGA01000005">
    <property type="protein sequence ID" value="RDU99414.1"/>
    <property type="molecule type" value="Genomic_DNA"/>
</dbReference>
<evidence type="ECO:0000313" key="3">
    <source>
        <dbReference type="Proteomes" id="UP000256838"/>
    </source>
</evidence>
<evidence type="ECO:0000259" key="1">
    <source>
        <dbReference type="Pfam" id="PF06890"/>
    </source>
</evidence>